<dbReference type="InterPro" id="IPR035979">
    <property type="entry name" value="RBD_domain_sf"/>
</dbReference>
<proteinExistence type="predicted"/>
<protein>
    <submittedName>
        <fullName evidence="5">MEG5</fullName>
    </submittedName>
</protein>
<evidence type="ECO:0000256" key="2">
    <source>
        <dbReference type="PROSITE-ProRule" id="PRU00176"/>
    </source>
</evidence>
<keyword evidence="1 2" id="KW-0694">RNA-binding</keyword>
<name>A0A6A2ZI56_HIBSY</name>
<evidence type="ECO:0000256" key="1">
    <source>
        <dbReference type="ARBA" id="ARBA00022884"/>
    </source>
</evidence>
<dbReference type="SUPFAM" id="SSF54928">
    <property type="entry name" value="RNA-binding domain, RBD"/>
    <property type="match status" value="1"/>
</dbReference>
<dbReference type="PANTHER" id="PTHR10501">
    <property type="entry name" value="U1 SMALL NUCLEAR RIBONUCLEOPROTEIN A/U2 SMALL NUCLEAR RIBONUCLEOPROTEIN B"/>
    <property type="match status" value="1"/>
</dbReference>
<keyword evidence="6" id="KW-1185">Reference proteome</keyword>
<evidence type="ECO:0000313" key="5">
    <source>
        <dbReference type="EMBL" id="KAE8691393.1"/>
    </source>
</evidence>
<dbReference type="InterPro" id="IPR000504">
    <property type="entry name" value="RRM_dom"/>
</dbReference>
<feature type="region of interest" description="Disordered" evidence="3">
    <location>
        <begin position="190"/>
        <end position="244"/>
    </location>
</feature>
<dbReference type="OrthoDB" id="431169at2759"/>
<dbReference type="Pfam" id="PF00076">
    <property type="entry name" value="RRM_1"/>
    <property type="match status" value="1"/>
</dbReference>
<evidence type="ECO:0000256" key="3">
    <source>
        <dbReference type="SAM" id="MobiDB-lite"/>
    </source>
</evidence>
<dbReference type="GO" id="GO:0003723">
    <property type="term" value="F:RNA binding"/>
    <property type="evidence" value="ECO:0007669"/>
    <property type="project" value="UniProtKB-UniRule"/>
</dbReference>
<dbReference type="CDD" id="cd21618">
    <property type="entry name" value="RRM_AtNSRA_like"/>
    <property type="match status" value="1"/>
</dbReference>
<comment type="caution">
    <text evidence="5">The sequence shown here is derived from an EMBL/GenBank/DDBJ whole genome shotgun (WGS) entry which is preliminary data.</text>
</comment>
<organism evidence="5 6">
    <name type="scientific">Hibiscus syriacus</name>
    <name type="common">Rose of Sharon</name>
    <dbReference type="NCBI Taxonomy" id="106335"/>
    <lineage>
        <taxon>Eukaryota</taxon>
        <taxon>Viridiplantae</taxon>
        <taxon>Streptophyta</taxon>
        <taxon>Embryophyta</taxon>
        <taxon>Tracheophyta</taxon>
        <taxon>Spermatophyta</taxon>
        <taxon>Magnoliopsida</taxon>
        <taxon>eudicotyledons</taxon>
        <taxon>Gunneridae</taxon>
        <taxon>Pentapetalae</taxon>
        <taxon>rosids</taxon>
        <taxon>malvids</taxon>
        <taxon>Malvales</taxon>
        <taxon>Malvaceae</taxon>
        <taxon>Malvoideae</taxon>
        <taxon>Hibiscus</taxon>
    </lineage>
</organism>
<evidence type="ECO:0000259" key="4">
    <source>
        <dbReference type="PROSITE" id="PS50102"/>
    </source>
</evidence>
<dbReference type="InterPro" id="IPR012677">
    <property type="entry name" value="Nucleotide-bd_a/b_plait_sf"/>
</dbReference>
<feature type="compositionally biased region" description="Basic and acidic residues" evidence="3">
    <location>
        <begin position="217"/>
        <end position="230"/>
    </location>
</feature>
<dbReference type="Proteomes" id="UP000436088">
    <property type="component" value="Unassembled WGS sequence"/>
</dbReference>
<dbReference type="PROSITE" id="PS50102">
    <property type="entry name" value="RRM"/>
    <property type="match status" value="1"/>
</dbReference>
<dbReference type="Gene3D" id="3.30.70.330">
    <property type="match status" value="1"/>
</dbReference>
<feature type="domain" description="RRM" evidence="4">
    <location>
        <begin position="263"/>
        <end position="349"/>
    </location>
</feature>
<dbReference type="EMBL" id="VEPZ02001149">
    <property type="protein sequence ID" value="KAE8691393.1"/>
    <property type="molecule type" value="Genomic_DNA"/>
</dbReference>
<sequence length="364" mass="38646">MGDPYYRYPLAAGADRGSIPRPSFPGYFSTEAVPLPSHHVDMKAASSGVLKGDMSQMQPGMYGVNNIPNSGVYPETNLGGSSAGATAWAYPSFGDPSLGAQRWNAPLGNSSGAGVYPDPSFGGVSAGPSIREVPNLVGHRWDAPGISSSAGVHPEPSLGAVSAAASIRGYSSPLDIPSFCGQRQDVPVGISSSSGLHPEPSLGAVSAGASIKGYPSPRRDSPLVDQRKDGPLGTKPGIPDALDEKTASARNGDCHVGTAGESNILFVDCLPTNCTRREVGHLFRPFTGYKDIKVIHKEPRRSGDRTMVLCFVEFDDSKCAMIAMRALQGYKFDDKKPDSLALRIQFAHFPFQLQTDRKDHLRTD</sequence>
<evidence type="ECO:0000313" key="6">
    <source>
        <dbReference type="Proteomes" id="UP000436088"/>
    </source>
</evidence>
<dbReference type="AlphaFoldDB" id="A0A6A2ZI56"/>
<reference evidence="5" key="1">
    <citation type="submission" date="2019-09" db="EMBL/GenBank/DDBJ databases">
        <title>Draft genome information of white flower Hibiscus syriacus.</title>
        <authorList>
            <person name="Kim Y.-M."/>
        </authorList>
    </citation>
    <scope>NUCLEOTIDE SEQUENCE [LARGE SCALE GENOMIC DNA]</scope>
    <source>
        <strain evidence="5">YM2019G1</strain>
    </source>
</reference>
<dbReference type="SMART" id="SM00360">
    <property type="entry name" value="RRM"/>
    <property type="match status" value="1"/>
</dbReference>
<gene>
    <name evidence="5" type="ORF">F3Y22_tig00110890pilonHSYRG01213</name>
</gene>
<accession>A0A6A2ZI56</accession>